<evidence type="ECO:0000256" key="3">
    <source>
        <dbReference type="ARBA" id="ARBA00009105"/>
    </source>
</evidence>
<comment type="similarity">
    <text evidence="3">Belongs to the MNN1/MNT family.</text>
</comment>
<keyword evidence="5" id="KW-0812">Transmembrane</keyword>
<proteinExistence type="inferred from homology"/>
<evidence type="ECO:0000256" key="5">
    <source>
        <dbReference type="ARBA" id="ARBA00022692"/>
    </source>
</evidence>
<name>A0A6A6UMQ6_9PEZI</name>
<protein>
    <submittedName>
        <fullName evidence="10">Nucleotide-diphospho-sugar transferase</fullName>
    </submittedName>
</protein>
<dbReference type="Pfam" id="PF11051">
    <property type="entry name" value="Mannosyl_trans3"/>
    <property type="match status" value="2"/>
</dbReference>
<evidence type="ECO:0000256" key="1">
    <source>
        <dbReference type="ARBA" id="ARBA00004323"/>
    </source>
</evidence>
<dbReference type="EMBL" id="MU004231">
    <property type="protein sequence ID" value="KAF2673539.1"/>
    <property type="molecule type" value="Genomic_DNA"/>
</dbReference>
<keyword evidence="9" id="KW-0472">Membrane</keyword>
<dbReference type="OrthoDB" id="430354at2759"/>
<dbReference type="GO" id="GO:0000026">
    <property type="term" value="F:alpha-1,2-mannosyltransferase activity"/>
    <property type="evidence" value="ECO:0007669"/>
    <property type="project" value="TreeGrafter"/>
</dbReference>
<evidence type="ECO:0000313" key="10">
    <source>
        <dbReference type="EMBL" id="KAF2673539.1"/>
    </source>
</evidence>
<dbReference type="GO" id="GO:0046354">
    <property type="term" value="P:mannan biosynthetic process"/>
    <property type="evidence" value="ECO:0007669"/>
    <property type="project" value="TreeGrafter"/>
</dbReference>
<evidence type="ECO:0000256" key="9">
    <source>
        <dbReference type="ARBA" id="ARBA00023136"/>
    </source>
</evidence>
<evidence type="ECO:0000256" key="6">
    <source>
        <dbReference type="ARBA" id="ARBA00022968"/>
    </source>
</evidence>
<keyword evidence="4 10" id="KW-0808">Transferase</keyword>
<dbReference type="AlphaFoldDB" id="A0A6A6UMQ6"/>
<dbReference type="Proteomes" id="UP000799302">
    <property type="component" value="Unassembled WGS sequence"/>
</dbReference>
<dbReference type="InterPro" id="IPR022751">
    <property type="entry name" value="Alpha_mannosyltransferase"/>
</dbReference>
<dbReference type="GO" id="GO:0000139">
    <property type="term" value="C:Golgi membrane"/>
    <property type="evidence" value="ECO:0007669"/>
    <property type="project" value="UniProtKB-SubCell"/>
</dbReference>
<evidence type="ECO:0000256" key="7">
    <source>
        <dbReference type="ARBA" id="ARBA00022989"/>
    </source>
</evidence>
<keyword evidence="7" id="KW-1133">Transmembrane helix</keyword>
<evidence type="ECO:0000256" key="8">
    <source>
        <dbReference type="ARBA" id="ARBA00023034"/>
    </source>
</evidence>
<dbReference type="SUPFAM" id="SSF53448">
    <property type="entry name" value="Nucleotide-diphospho-sugar transferases"/>
    <property type="match status" value="1"/>
</dbReference>
<comment type="pathway">
    <text evidence="2">Protein modification; protein glycosylation.</text>
</comment>
<reference evidence="10" key="1">
    <citation type="journal article" date="2020" name="Stud. Mycol.">
        <title>101 Dothideomycetes genomes: a test case for predicting lifestyles and emergence of pathogens.</title>
        <authorList>
            <person name="Haridas S."/>
            <person name="Albert R."/>
            <person name="Binder M."/>
            <person name="Bloem J."/>
            <person name="Labutti K."/>
            <person name="Salamov A."/>
            <person name="Andreopoulos B."/>
            <person name="Baker S."/>
            <person name="Barry K."/>
            <person name="Bills G."/>
            <person name="Bluhm B."/>
            <person name="Cannon C."/>
            <person name="Castanera R."/>
            <person name="Culley D."/>
            <person name="Daum C."/>
            <person name="Ezra D."/>
            <person name="Gonzalez J."/>
            <person name="Henrissat B."/>
            <person name="Kuo A."/>
            <person name="Liang C."/>
            <person name="Lipzen A."/>
            <person name="Lutzoni F."/>
            <person name="Magnuson J."/>
            <person name="Mondo S."/>
            <person name="Nolan M."/>
            <person name="Ohm R."/>
            <person name="Pangilinan J."/>
            <person name="Park H.-J."/>
            <person name="Ramirez L."/>
            <person name="Alfaro M."/>
            <person name="Sun H."/>
            <person name="Tritt A."/>
            <person name="Yoshinaga Y."/>
            <person name="Zwiers L.-H."/>
            <person name="Turgeon B."/>
            <person name="Goodwin S."/>
            <person name="Spatafora J."/>
            <person name="Crous P."/>
            <person name="Grigoriev I."/>
        </authorList>
    </citation>
    <scope>NUCLEOTIDE SEQUENCE</scope>
    <source>
        <strain evidence="10">CBS 115976</strain>
    </source>
</reference>
<dbReference type="PANTHER" id="PTHR31646:SF1">
    <property type="entry name" value="ALPHA-1,2-MANNOSYLTRANSFERASE MNN2"/>
    <property type="match status" value="1"/>
</dbReference>
<accession>A0A6A6UMQ6</accession>
<dbReference type="PANTHER" id="PTHR31646">
    <property type="entry name" value="ALPHA-1,2-MANNOSYLTRANSFERASE MNN2"/>
    <property type="match status" value="1"/>
</dbReference>
<evidence type="ECO:0000313" key="11">
    <source>
        <dbReference type="Proteomes" id="UP000799302"/>
    </source>
</evidence>
<gene>
    <name evidence="10" type="ORF">BT63DRAFT_421677</name>
</gene>
<dbReference type="InterPro" id="IPR029044">
    <property type="entry name" value="Nucleotide-diphossugar_trans"/>
</dbReference>
<keyword evidence="6" id="KW-0735">Signal-anchor</keyword>
<keyword evidence="11" id="KW-1185">Reference proteome</keyword>
<sequence length="504" mass="56419">MRRVLGRVLQVALLVLAFCGIILLLRSKESFRINTTSSKSSPSEDERLQDMRVWWARYERAMLDARPNANPIELSSGGAQTVSVEGDIFRTDSMNFVRNEGVVEELKRAQAQFRGILDQTFAGNGRPIDHSILKLFNGQGVVTVAGGEYYGPAMVGILMLRKLGSNLPVEVFVENKKSGEYEKEICETILPSMNARCVVLTQFLGSSSRFGSGIKVTHYQLKSLAMLFSSFKDVLYLDSDSIPLVDPKVELFTKEPYLSTGFVGWPDFWKASESPLFYKIAGLDGMPKNLPASSSEAGQLMLDKSKHLKTLLLAIYYNVMGPEWYYPLLSQGALGQGDKNTFESAATVLGLPWYRVRSEVHTLGRQDAGELRGSAMIQYHPGDDMKRHGESTTAAKATAVKTFTGLGPQQKVRPAFIHANTPKMNAGHLVDEGDLQDKASAQHIRLWGTHEQQMEIFGKDVEKVTFQYVVETGCKYVRMLKDWKHRGDICAKLMEHYRIVFYES</sequence>
<evidence type="ECO:0000256" key="2">
    <source>
        <dbReference type="ARBA" id="ARBA00004922"/>
    </source>
</evidence>
<organism evidence="10 11">
    <name type="scientific">Microthyrium microscopicum</name>
    <dbReference type="NCBI Taxonomy" id="703497"/>
    <lineage>
        <taxon>Eukaryota</taxon>
        <taxon>Fungi</taxon>
        <taxon>Dikarya</taxon>
        <taxon>Ascomycota</taxon>
        <taxon>Pezizomycotina</taxon>
        <taxon>Dothideomycetes</taxon>
        <taxon>Dothideomycetes incertae sedis</taxon>
        <taxon>Microthyriales</taxon>
        <taxon>Microthyriaceae</taxon>
        <taxon>Microthyrium</taxon>
    </lineage>
</organism>
<keyword evidence="8" id="KW-0333">Golgi apparatus</keyword>
<comment type="subcellular location">
    <subcellularLocation>
        <location evidence="1">Golgi apparatus membrane</location>
        <topology evidence="1">Single-pass type II membrane protein</topology>
    </subcellularLocation>
</comment>
<evidence type="ECO:0000256" key="4">
    <source>
        <dbReference type="ARBA" id="ARBA00022679"/>
    </source>
</evidence>